<sequence>MTYVARPTRGAVPAKEIQKDLISVLPCQTNTIRGRKACGPRDLRRILFFATHPMTEGTVPHYPIIARWLKTCHLHLHCMAVLLLKRPTKTEDTLIAKTSHDDVVLRKDCVRVCYNDNNHKRPNPYNLTLWHSTTYPIMHDGENMYIYICTAWRAAIKRPTKTEDTLIAKLA</sequence>
<proteinExistence type="predicted"/>
<gene>
    <name evidence="1" type="ORF">LSTR_LSTR002107</name>
</gene>
<dbReference type="EMBL" id="QKKF02002849">
    <property type="protein sequence ID" value="RZF48041.1"/>
    <property type="molecule type" value="Genomic_DNA"/>
</dbReference>
<evidence type="ECO:0000313" key="1">
    <source>
        <dbReference type="EMBL" id="RZF48041.1"/>
    </source>
</evidence>
<accession>A0A482XSX8</accession>
<dbReference type="Proteomes" id="UP000291343">
    <property type="component" value="Unassembled WGS sequence"/>
</dbReference>
<organism evidence="1 2">
    <name type="scientific">Laodelphax striatellus</name>
    <name type="common">Small brown planthopper</name>
    <name type="synonym">Delphax striatella</name>
    <dbReference type="NCBI Taxonomy" id="195883"/>
    <lineage>
        <taxon>Eukaryota</taxon>
        <taxon>Metazoa</taxon>
        <taxon>Ecdysozoa</taxon>
        <taxon>Arthropoda</taxon>
        <taxon>Hexapoda</taxon>
        <taxon>Insecta</taxon>
        <taxon>Pterygota</taxon>
        <taxon>Neoptera</taxon>
        <taxon>Paraneoptera</taxon>
        <taxon>Hemiptera</taxon>
        <taxon>Auchenorrhyncha</taxon>
        <taxon>Fulgoroidea</taxon>
        <taxon>Delphacidae</taxon>
        <taxon>Criomorphinae</taxon>
        <taxon>Laodelphax</taxon>
    </lineage>
</organism>
<dbReference type="InParanoid" id="A0A482XSX8"/>
<keyword evidence="2" id="KW-1185">Reference proteome</keyword>
<dbReference type="AlphaFoldDB" id="A0A482XSX8"/>
<evidence type="ECO:0000313" key="2">
    <source>
        <dbReference type="Proteomes" id="UP000291343"/>
    </source>
</evidence>
<reference evidence="1 2" key="1">
    <citation type="journal article" date="2017" name="Gigascience">
        <title>Genome sequence of the small brown planthopper, Laodelphax striatellus.</title>
        <authorList>
            <person name="Zhu J."/>
            <person name="Jiang F."/>
            <person name="Wang X."/>
            <person name="Yang P."/>
            <person name="Bao Y."/>
            <person name="Zhao W."/>
            <person name="Wang W."/>
            <person name="Lu H."/>
            <person name="Wang Q."/>
            <person name="Cui N."/>
            <person name="Li J."/>
            <person name="Chen X."/>
            <person name="Luo L."/>
            <person name="Yu J."/>
            <person name="Kang L."/>
            <person name="Cui F."/>
        </authorList>
    </citation>
    <scope>NUCLEOTIDE SEQUENCE [LARGE SCALE GENOMIC DNA]</scope>
    <source>
        <strain evidence="1">Lst14</strain>
    </source>
</reference>
<comment type="caution">
    <text evidence="1">The sequence shown here is derived from an EMBL/GenBank/DDBJ whole genome shotgun (WGS) entry which is preliminary data.</text>
</comment>
<protein>
    <submittedName>
        <fullName evidence="1">Uncharacterized protein</fullName>
    </submittedName>
</protein>
<name>A0A482XSX8_LAOST</name>